<proteinExistence type="predicted"/>
<feature type="domain" description="Zn(2)-C6 fungal-type" evidence="7">
    <location>
        <begin position="234"/>
        <end position="263"/>
    </location>
</feature>
<feature type="region of interest" description="Disordered" evidence="6">
    <location>
        <begin position="407"/>
        <end position="476"/>
    </location>
</feature>
<evidence type="ECO:0000313" key="9">
    <source>
        <dbReference type="Proteomes" id="UP000279259"/>
    </source>
</evidence>
<accession>A0A427YVR3</accession>
<feature type="region of interest" description="Disordered" evidence="6">
    <location>
        <begin position="1"/>
        <end position="20"/>
    </location>
</feature>
<name>A0A427YVR3_9TREE</name>
<evidence type="ECO:0000313" key="8">
    <source>
        <dbReference type="EMBL" id="RSH95095.1"/>
    </source>
</evidence>
<dbReference type="Gene3D" id="4.10.240.10">
    <property type="entry name" value="Zn(2)-C6 fungal-type DNA-binding domain"/>
    <property type="match status" value="1"/>
</dbReference>
<dbReference type="Pfam" id="PF00172">
    <property type="entry name" value="Zn_clus"/>
    <property type="match status" value="1"/>
</dbReference>
<dbReference type="InterPro" id="IPR036864">
    <property type="entry name" value="Zn2-C6_fun-type_DNA-bd_sf"/>
</dbReference>
<dbReference type="SUPFAM" id="SSF57701">
    <property type="entry name" value="Zn2/Cys6 DNA-binding domain"/>
    <property type="match status" value="1"/>
</dbReference>
<reference evidence="8 9" key="1">
    <citation type="submission" date="2018-11" db="EMBL/GenBank/DDBJ databases">
        <title>Genome sequence of Saitozyma podzolica DSM 27192.</title>
        <authorList>
            <person name="Aliyu H."/>
            <person name="Gorte O."/>
            <person name="Ochsenreither K."/>
        </authorList>
    </citation>
    <scope>NUCLEOTIDE SEQUENCE [LARGE SCALE GENOMIC DNA]</scope>
    <source>
        <strain evidence="8 9">DSM 27192</strain>
    </source>
</reference>
<keyword evidence="5" id="KW-0539">Nucleus</keyword>
<feature type="region of interest" description="Disordered" evidence="6">
    <location>
        <begin position="27"/>
        <end position="111"/>
    </location>
</feature>
<evidence type="ECO:0000256" key="6">
    <source>
        <dbReference type="SAM" id="MobiDB-lite"/>
    </source>
</evidence>
<dbReference type="AlphaFoldDB" id="A0A427YVR3"/>
<feature type="region of interest" description="Disordered" evidence="6">
    <location>
        <begin position="125"/>
        <end position="146"/>
    </location>
</feature>
<keyword evidence="3" id="KW-0805">Transcription regulation</keyword>
<feature type="compositionally biased region" description="Polar residues" evidence="6">
    <location>
        <begin position="136"/>
        <end position="146"/>
    </location>
</feature>
<evidence type="ECO:0000256" key="5">
    <source>
        <dbReference type="ARBA" id="ARBA00023242"/>
    </source>
</evidence>
<dbReference type="GO" id="GO:0000981">
    <property type="term" value="F:DNA-binding transcription factor activity, RNA polymerase II-specific"/>
    <property type="evidence" value="ECO:0007669"/>
    <property type="project" value="InterPro"/>
</dbReference>
<evidence type="ECO:0000256" key="4">
    <source>
        <dbReference type="ARBA" id="ARBA00023163"/>
    </source>
</evidence>
<feature type="compositionally biased region" description="Polar residues" evidence="6">
    <location>
        <begin position="439"/>
        <end position="453"/>
    </location>
</feature>
<keyword evidence="1" id="KW-0479">Metal-binding</keyword>
<protein>
    <recommendedName>
        <fullName evidence="7">Zn(2)-C6 fungal-type domain-containing protein</fullName>
    </recommendedName>
</protein>
<evidence type="ECO:0000256" key="3">
    <source>
        <dbReference type="ARBA" id="ARBA00023015"/>
    </source>
</evidence>
<evidence type="ECO:0000259" key="7">
    <source>
        <dbReference type="PROSITE" id="PS50048"/>
    </source>
</evidence>
<dbReference type="PROSITE" id="PS50048">
    <property type="entry name" value="ZN2_CY6_FUNGAL_2"/>
    <property type="match status" value="1"/>
</dbReference>
<dbReference type="CDD" id="cd00067">
    <property type="entry name" value="GAL4"/>
    <property type="match status" value="1"/>
</dbReference>
<dbReference type="GO" id="GO:0008270">
    <property type="term" value="F:zinc ion binding"/>
    <property type="evidence" value="ECO:0007669"/>
    <property type="project" value="InterPro"/>
</dbReference>
<feature type="compositionally biased region" description="Low complexity" evidence="6">
    <location>
        <begin position="287"/>
        <end position="309"/>
    </location>
</feature>
<feature type="compositionally biased region" description="Basic and acidic residues" evidence="6">
    <location>
        <begin position="40"/>
        <end position="49"/>
    </location>
</feature>
<dbReference type="Proteomes" id="UP000279259">
    <property type="component" value="Unassembled WGS sequence"/>
</dbReference>
<keyword evidence="2" id="KW-0862">Zinc</keyword>
<feature type="region of interest" description="Disordered" evidence="6">
    <location>
        <begin position="266"/>
        <end position="335"/>
    </location>
</feature>
<dbReference type="EMBL" id="RSCD01000001">
    <property type="protein sequence ID" value="RSH95095.1"/>
    <property type="molecule type" value="Genomic_DNA"/>
</dbReference>
<dbReference type="PANTHER" id="PTHR47660">
    <property type="entry name" value="TRANSCRIPTION FACTOR WITH C2H2 AND ZN(2)-CYS(6) DNA BINDING DOMAIN (EUROFUNG)-RELATED-RELATED"/>
    <property type="match status" value="1"/>
</dbReference>
<dbReference type="OrthoDB" id="6365676at2759"/>
<evidence type="ECO:0000256" key="1">
    <source>
        <dbReference type="ARBA" id="ARBA00022723"/>
    </source>
</evidence>
<dbReference type="SMART" id="SM00066">
    <property type="entry name" value="GAL4"/>
    <property type="match status" value="1"/>
</dbReference>
<dbReference type="STRING" id="1890683.A0A427YVR3"/>
<keyword evidence="9" id="KW-1185">Reference proteome</keyword>
<organism evidence="8 9">
    <name type="scientific">Saitozyma podzolica</name>
    <dbReference type="NCBI Taxonomy" id="1890683"/>
    <lineage>
        <taxon>Eukaryota</taxon>
        <taxon>Fungi</taxon>
        <taxon>Dikarya</taxon>
        <taxon>Basidiomycota</taxon>
        <taxon>Agaricomycotina</taxon>
        <taxon>Tremellomycetes</taxon>
        <taxon>Tremellales</taxon>
        <taxon>Trimorphomycetaceae</taxon>
        <taxon>Saitozyma</taxon>
    </lineage>
</organism>
<comment type="caution">
    <text evidence="8">The sequence shown here is derived from an EMBL/GenBank/DDBJ whole genome shotgun (WGS) entry which is preliminary data.</text>
</comment>
<gene>
    <name evidence="8" type="ORF">EHS25_000181</name>
</gene>
<dbReference type="PANTHER" id="PTHR47660:SF2">
    <property type="entry name" value="TRANSCRIPTION FACTOR WITH C2H2 AND ZN(2)-CYS(6) DNA BINDING DOMAIN (EUROFUNG)"/>
    <property type="match status" value="1"/>
</dbReference>
<sequence length="517" mass="54223">MSGDIFAHTPATGHTSARSVPCVLHEGNDLLSRHVNKAHKPPDENDPKKDGKKGRRKSIAGGALQDEEVVREKARRSSFAEQSHLNQPHPIQPPGPQRPGRAPSQTQVPVQAQAQLTAQRMYPHHPLLAGTPQPLPSQGNAWSSNSISPPSAVGVNGIVSPTTASAYAPLQMSNPMYAGMAGNNINVGFSSPFTATPMRLTGSEQGMASSTMGRNTSMGAWPGLGFDFGFKKRACDQCNHSKVRCDFNDPCARCSHQNISCTYNKPSKARGIASPLQGRMSTPMFNSASNTTIQSGSSSSPNSGFSSSPHPTVSPTQARFAGATAPRRQSVPSMPYVTDMPMAGITGWNAAYQQGAMPVPASHTDSHQWQPIQSVPQQNIDPLLVDPASAAMGATMGVYNPQYNPTATVPNPSAGGSLPMPAPLKSSSGSPPQGLAPTPSLTASHSTSPSNSDEPAERKGSGYSTLVGSWAEPAKPKTVIDTSSASTMNADPNFVIPVSYSPTSLTASVDLSAFNPR</sequence>
<keyword evidence="4" id="KW-0804">Transcription</keyword>
<evidence type="ECO:0000256" key="2">
    <source>
        <dbReference type="ARBA" id="ARBA00022833"/>
    </source>
</evidence>
<dbReference type="InterPro" id="IPR001138">
    <property type="entry name" value="Zn2Cys6_DnaBD"/>
</dbReference>